<dbReference type="EMBL" id="JACTVM010000002">
    <property type="protein sequence ID" value="MBC9226493.1"/>
    <property type="molecule type" value="Genomic_DNA"/>
</dbReference>
<comment type="caution">
    <text evidence="7">The sequence shown here is derived from an EMBL/GenBank/DDBJ whole genome shotgun (WGS) entry which is preliminary data.</text>
</comment>
<evidence type="ECO:0000256" key="3">
    <source>
        <dbReference type="ARBA" id="ARBA00022741"/>
    </source>
</evidence>
<feature type="domain" description="ABC transporter" evidence="6">
    <location>
        <begin position="22"/>
        <end position="254"/>
    </location>
</feature>
<gene>
    <name evidence="7" type="ORF">IBG24_09210</name>
</gene>
<protein>
    <submittedName>
        <fullName evidence="7">ABC transporter ATP-binding protein</fullName>
    </submittedName>
</protein>
<keyword evidence="4 7" id="KW-0067">ATP-binding</keyword>
<dbReference type="GO" id="GO:0015658">
    <property type="term" value="F:branched-chain amino acid transmembrane transporter activity"/>
    <property type="evidence" value="ECO:0007669"/>
    <property type="project" value="TreeGrafter"/>
</dbReference>
<keyword evidence="5" id="KW-0029">Amino-acid transport</keyword>
<dbReference type="GO" id="GO:0005524">
    <property type="term" value="F:ATP binding"/>
    <property type="evidence" value="ECO:0007669"/>
    <property type="project" value="UniProtKB-KW"/>
</dbReference>
<dbReference type="Gene3D" id="3.40.50.300">
    <property type="entry name" value="P-loop containing nucleotide triphosphate hydrolases"/>
    <property type="match status" value="1"/>
</dbReference>
<evidence type="ECO:0000256" key="2">
    <source>
        <dbReference type="ARBA" id="ARBA00022448"/>
    </source>
</evidence>
<dbReference type="GO" id="GO:0015807">
    <property type="term" value="P:L-amino acid transport"/>
    <property type="evidence" value="ECO:0007669"/>
    <property type="project" value="TreeGrafter"/>
</dbReference>
<dbReference type="Pfam" id="PF00005">
    <property type="entry name" value="ABC_tran"/>
    <property type="match status" value="1"/>
</dbReference>
<keyword evidence="3" id="KW-0547">Nucleotide-binding</keyword>
<dbReference type="GO" id="GO:0016887">
    <property type="term" value="F:ATP hydrolysis activity"/>
    <property type="evidence" value="ECO:0007669"/>
    <property type="project" value="InterPro"/>
</dbReference>
<accession>A0A8I0K142</accession>
<evidence type="ECO:0000259" key="6">
    <source>
        <dbReference type="PROSITE" id="PS50893"/>
    </source>
</evidence>
<dbReference type="PROSITE" id="PS50893">
    <property type="entry name" value="ABC_TRANSPORTER_2"/>
    <property type="match status" value="1"/>
</dbReference>
<dbReference type="Proteomes" id="UP000620591">
    <property type="component" value="Unassembled WGS sequence"/>
</dbReference>
<proteinExistence type="inferred from homology"/>
<dbReference type="InterPro" id="IPR003439">
    <property type="entry name" value="ABC_transporter-like_ATP-bd"/>
</dbReference>
<dbReference type="PANTHER" id="PTHR43820:SF4">
    <property type="entry name" value="HIGH-AFFINITY BRANCHED-CHAIN AMINO ACID TRANSPORT ATP-BINDING PROTEIN LIVF"/>
    <property type="match status" value="1"/>
</dbReference>
<dbReference type="AlphaFoldDB" id="A0A8I0K142"/>
<evidence type="ECO:0000256" key="4">
    <source>
        <dbReference type="ARBA" id="ARBA00022840"/>
    </source>
</evidence>
<dbReference type="SUPFAM" id="SSF52540">
    <property type="entry name" value="P-loop containing nucleoside triphosphate hydrolases"/>
    <property type="match status" value="1"/>
</dbReference>
<dbReference type="CDD" id="cd03224">
    <property type="entry name" value="ABC_TM1139_LivF_branched"/>
    <property type="match status" value="1"/>
</dbReference>
<dbReference type="PANTHER" id="PTHR43820">
    <property type="entry name" value="HIGH-AFFINITY BRANCHED-CHAIN AMINO ACID TRANSPORT ATP-BINDING PROTEIN LIVF"/>
    <property type="match status" value="1"/>
</dbReference>
<evidence type="ECO:0000313" key="7">
    <source>
        <dbReference type="EMBL" id="MBC9226493.1"/>
    </source>
</evidence>
<evidence type="ECO:0000313" key="8">
    <source>
        <dbReference type="Proteomes" id="UP000620591"/>
    </source>
</evidence>
<reference evidence="7" key="1">
    <citation type="submission" date="2020-09" db="EMBL/GenBank/DDBJ databases">
        <title>Novel species in genus Aeromicrobium.</title>
        <authorList>
            <person name="Zhang G."/>
        </authorList>
    </citation>
    <scope>NUCLEOTIDE SEQUENCE</scope>
    <source>
        <strain evidence="7">Zg-636</strain>
    </source>
</reference>
<evidence type="ECO:0000256" key="5">
    <source>
        <dbReference type="ARBA" id="ARBA00022970"/>
    </source>
</evidence>
<dbReference type="SMART" id="SM00382">
    <property type="entry name" value="AAA"/>
    <property type="match status" value="1"/>
</dbReference>
<evidence type="ECO:0000256" key="1">
    <source>
        <dbReference type="ARBA" id="ARBA00005417"/>
    </source>
</evidence>
<sequence length="258" mass="27288">MTNNTSTAPAAASSPTSTTSVLDVRGLNSGYGPLQVLWDVSLDVSHGTVAVVLGVNGAGKSTLLRTIAGDLRAIAGTVTVDGVDMTRQDSATRLSSGLAWVPEGRNVFQDLTVRDNLRISAKLAKVADRYAEREQMIFDLFPAMAEKIDAPAGTLSGGQQQILAISRALIRDPKVAMLDEPTVGLAPSIVDRLGEAIAETTKVGVSWLIAEQNLAWLAPITTSTFVLQGGRITRRGGPEVIGSREAIRKAFFESTDTI</sequence>
<dbReference type="InterPro" id="IPR052156">
    <property type="entry name" value="BCAA_Transport_ATP-bd_LivF"/>
</dbReference>
<name>A0A8I0K142_9ACTN</name>
<dbReference type="InterPro" id="IPR027417">
    <property type="entry name" value="P-loop_NTPase"/>
</dbReference>
<dbReference type="InterPro" id="IPR003593">
    <property type="entry name" value="AAA+_ATPase"/>
</dbReference>
<keyword evidence="2" id="KW-0813">Transport</keyword>
<comment type="similarity">
    <text evidence="1">Belongs to the ABC transporter superfamily.</text>
</comment>
<organism evidence="7 8">
    <name type="scientific">Aeromicrobium senzhongii</name>
    <dbReference type="NCBI Taxonomy" id="2663859"/>
    <lineage>
        <taxon>Bacteria</taxon>
        <taxon>Bacillati</taxon>
        <taxon>Actinomycetota</taxon>
        <taxon>Actinomycetes</taxon>
        <taxon>Propionibacteriales</taxon>
        <taxon>Nocardioidaceae</taxon>
        <taxon>Aeromicrobium</taxon>
    </lineage>
</organism>
<dbReference type="RefSeq" id="WP_187769341.1">
    <property type="nucleotide sequence ID" value="NZ_JACTVM010000002.1"/>
</dbReference>